<feature type="region of interest" description="Disordered" evidence="1">
    <location>
        <begin position="1363"/>
        <end position="1388"/>
    </location>
</feature>
<proteinExistence type="predicted"/>
<dbReference type="EMBL" id="BFCF01000001">
    <property type="protein sequence ID" value="GBG35539.1"/>
    <property type="molecule type" value="Genomic_DNA"/>
</dbReference>
<comment type="caution">
    <text evidence="2">The sequence shown here is derived from an EMBL/GenBank/DDBJ whole genome shotgun (WGS) entry which is preliminary data.</text>
</comment>
<organism evidence="2">
    <name type="scientific">Penaeus monodon endogenous nimavirus</name>
    <dbReference type="NCBI Taxonomy" id="2133795"/>
    <lineage>
        <taxon>Viruses</taxon>
        <taxon>Viruses incertae sedis</taxon>
        <taxon>Naldaviricetes</taxon>
        <taxon>Nimaviridae</taxon>
    </lineage>
</organism>
<name>A0A401IPK0_9VIRU</name>
<feature type="compositionally biased region" description="Basic and acidic residues" evidence="1">
    <location>
        <begin position="1376"/>
        <end position="1385"/>
    </location>
</feature>
<feature type="region of interest" description="Disordered" evidence="1">
    <location>
        <begin position="14"/>
        <end position="38"/>
    </location>
</feature>
<accession>A0A401IPK0</accession>
<protein>
    <submittedName>
        <fullName evidence="2">Wsv433-like protein</fullName>
    </submittedName>
</protein>
<feature type="region of interest" description="Disordered" evidence="1">
    <location>
        <begin position="867"/>
        <end position="886"/>
    </location>
</feature>
<evidence type="ECO:0000256" key="1">
    <source>
        <dbReference type="SAM" id="MobiDB-lite"/>
    </source>
</evidence>
<sequence>MVFFDGVQALVEKASRKAPANTQPSPGPELATQGVASTEGVDGKEEVLLVTRKKHKARTCDHPITKSRRLSTPDSHDRTAKGDRDIVTGDVVASPISTAEDNIRQGLSLIVAGTKLRSEAVANHRRQCELLNSHHNRSFTSIEKSLARHNATVGNHVYAVAKRDAADAAIKALDIKGKCGTIYTEIDCRNFVEANRQVILREAVHMFNRRPSTKNKGLKTSVSSHHSRSSFYTSDIMMTTTATHLEKEVPSVNRGAAMELQNVGYRGQLPGREAVPTQKQNTTTVRYTASGIHPAAVETNFGGGIYRASGKNKELPQPNYILPPEKRKDLDLTRSEGSHIFASLRRHDPSKPVLYAGGTFWQRSRDGKDWINIVGWEENVHDTNTAKLLKLNPSEMTFILPSSFRQLAAALLARFRSSVVKSTLSTSKYKNRCCSPCGGAVRLVNPARDTPLAFRQFHAELDRCLDVLLASTHDCAITESTLTVYRRKFRRYCLFCFSLYLVNRDLHPEHTSPLPFNFFNAFSYLYCHGVDMHSSSYLNTLCFLQNHIFRPMACDTGPALSFKNLVDLDYAFLKGGKAPLREFGSPAKTSVHTRTVVSFLAYAEMVLGALCHLLPTTCGQIEHRCRATIERLCDGIIFVFFTFVFFHRFGGVKRLTLRSALRLTLGQPHFHTSKGKASRLVNRSTSAAAGAVVRDVDEVDDDKDNAAAVSDCIAKCHIDEASTSFKGMSISHPHLLGLPYGIQARLGIPVDHLHPLVAKGNAGVASIPGSNDNRTMLSDGIKYRLGLDLPALPPPAGGLAAGELGMFENVVSDILDGYYGSGFTLGIAKEVEQAMSDRNPYVHAAQGGLTTVDLSLSPHGATRLPCIEGGRGGGEEDGKSKSAPQYHLNRQSQERFSIGRDLIEYWQASPMRLVFILVSDSEGRRNRYLSMGDMAMLALWIKRRVLMRRWTDLALNSHNYNWLGTTLCRHLLLSDLANFGVWGDVKCDQRLDCTTNRMHKNGVRLPSENDRKKFAKYTSLNDRKGLAAIHATTNIRTRTHLGRVTATSWAVEAIKTVSSGDSTLFTRLAVDVDTYHLAHTNSANFFPYYSSNCNSNDSENGLWGYIRRTSEKMARSEIERGRFTNLSKVGVANTDLAGAAIALMAEIDLGECETVNDIATKRLIARRAAEFNSASRTSNRLRLAKRDRVLAGVLAAAQVEQPRPYRKRQPPTGTGSGRHLLKELWGWPIIDREMFLKGRYVRTLCPHTMFLAAAVPDTLLLYRFDSAASSMKLGIKRLEQQHQFDNTKSRQPTQQLKELTVKEAKETLADRAVFTTDNVINRFNPMGLASNDSERADLREHQLKTHMADVLLKTCLRTDKSNDQHAHSLQGPQCKGGEKQGEGKKSIRKKMRYVGREGSLHSRLANAITFTSDLAR</sequence>
<reference evidence="2" key="1">
    <citation type="journal article" date="2018" name="J. Virol.">
        <title>Crustacean Genome Exploration Reveals the Evolutionary Origin of White Spot Syndrome Virus.</title>
        <authorList>
            <person name="Kawato S."/>
            <person name="Shitara A."/>
            <person name="Wang Y."/>
            <person name="Nozaki R."/>
            <person name="Kondo H."/>
            <person name="Hirono I."/>
        </authorList>
    </citation>
    <scope>NUCLEOTIDE SEQUENCE</scope>
</reference>
<feature type="region of interest" description="Disordered" evidence="1">
    <location>
        <begin position="58"/>
        <end position="82"/>
    </location>
</feature>
<evidence type="ECO:0000313" key="2">
    <source>
        <dbReference type="EMBL" id="GBG35539.1"/>
    </source>
</evidence>